<dbReference type="EMBL" id="CP093442">
    <property type="protein sequence ID" value="UOF00796.1"/>
    <property type="molecule type" value="Genomic_DNA"/>
</dbReference>
<dbReference type="PANTHER" id="PTHR46118">
    <property type="entry name" value="PROTEIN ABHD11"/>
    <property type="match status" value="1"/>
</dbReference>
<keyword evidence="4" id="KW-1185">Reference proteome</keyword>
<gene>
    <name evidence="3" type="ORF">MNR06_13925</name>
</gene>
<keyword evidence="1 3" id="KW-0378">Hydrolase</keyword>
<evidence type="ECO:0000256" key="1">
    <source>
        <dbReference type="ARBA" id="ARBA00022801"/>
    </source>
</evidence>
<reference evidence="3" key="1">
    <citation type="submission" date="2022-03" db="EMBL/GenBank/DDBJ databases">
        <title>Genome Identification and Characterization of new species Bdellovibrio reynosense LBG001 sp. nov. from a Mexico soil sample.</title>
        <authorList>
            <person name="Camilli A."/>
            <person name="Ajao Y."/>
            <person name="Guo X."/>
        </authorList>
    </citation>
    <scope>NUCLEOTIDE SEQUENCE</scope>
    <source>
        <strain evidence="3">LBG001</strain>
    </source>
</reference>
<protein>
    <submittedName>
        <fullName evidence="3">Alpha/beta hydrolase</fullName>
    </submittedName>
</protein>
<dbReference type="Proteomes" id="UP000830116">
    <property type="component" value="Chromosome"/>
</dbReference>
<dbReference type="GO" id="GO:0016787">
    <property type="term" value="F:hydrolase activity"/>
    <property type="evidence" value="ECO:0007669"/>
    <property type="project" value="UniProtKB-KW"/>
</dbReference>
<dbReference type="InterPro" id="IPR029058">
    <property type="entry name" value="AB_hydrolase_fold"/>
</dbReference>
<evidence type="ECO:0000313" key="3">
    <source>
        <dbReference type="EMBL" id="UOF00796.1"/>
    </source>
</evidence>
<evidence type="ECO:0000313" key="4">
    <source>
        <dbReference type="Proteomes" id="UP000830116"/>
    </source>
</evidence>
<dbReference type="Pfam" id="PF00561">
    <property type="entry name" value="Abhydrolase_1"/>
    <property type="match status" value="1"/>
</dbReference>
<dbReference type="InterPro" id="IPR000073">
    <property type="entry name" value="AB_hydrolase_1"/>
</dbReference>
<dbReference type="RefSeq" id="WP_243536970.1">
    <property type="nucleotide sequence ID" value="NZ_CP093442.1"/>
</dbReference>
<organism evidence="3 4">
    <name type="scientific">Bdellovibrio reynosensis</name>
    <dbReference type="NCBI Taxonomy" id="2835041"/>
    <lineage>
        <taxon>Bacteria</taxon>
        <taxon>Pseudomonadati</taxon>
        <taxon>Bdellovibrionota</taxon>
        <taxon>Bdellovibrionia</taxon>
        <taxon>Bdellovibrionales</taxon>
        <taxon>Pseudobdellovibrionaceae</taxon>
        <taxon>Bdellovibrio</taxon>
    </lineage>
</organism>
<dbReference type="PRINTS" id="PR00111">
    <property type="entry name" value="ABHYDROLASE"/>
</dbReference>
<dbReference type="SUPFAM" id="SSF53474">
    <property type="entry name" value="alpha/beta-Hydrolases"/>
    <property type="match status" value="1"/>
</dbReference>
<name>A0ABY4CAT4_9BACT</name>
<sequence length="274" mass="31665">MKPMAYLDNFYHQFYGPETGRKWVFLHGLMGYGQNWRKIVASLESTERVLTYDQRGHGRSFQPEFGYSPEDYANDLAKILEELGWDKIILVGHSMGGRNVLNFATRFPEKVEKLVIEDIGPEGNPLAHEYYEYLLNLVPTPFVTREEARRFFFEDFIKTAKTRENVTVMANYFYANMAEKVDGTIDWRFSKKGIIDSVRYGRSDDRWHEVDALKVPTLLVRGENSKELSPENYEKMLASNSMIKGVVIPNAGHWVHSDQAQPFIEALKLFVGGF</sequence>
<accession>A0ABY4CAT4</accession>
<proteinExistence type="predicted"/>
<dbReference type="PANTHER" id="PTHR46118:SF4">
    <property type="entry name" value="PROTEIN ABHD11"/>
    <property type="match status" value="1"/>
</dbReference>
<feature type="domain" description="AB hydrolase-1" evidence="2">
    <location>
        <begin position="24"/>
        <end position="258"/>
    </location>
</feature>
<evidence type="ECO:0000259" key="2">
    <source>
        <dbReference type="Pfam" id="PF00561"/>
    </source>
</evidence>
<dbReference type="Gene3D" id="3.40.50.1820">
    <property type="entry name" value="alpha/beta hydrolase"/>
    <property type="match status" value="1"/>
</dbReference>